<dbReference type="CDD" id="cd00377">
    <property type="entry name" value="ICL_PEPM"/>
    <property type="match status" value="1"/>
</dbReference>
<dbReference type="OrthoDB" id="9785398at2"/>
<dbReference type="Gene3D" id="6.10.250.2750">
    <property type="match status" value="1"/>
</dbReference>
<keyword evidence="2" id="KW-1185">Reference proteome</keyword>
<proteinExistence type="predicted"/>
<dbReference type="InterPro" id="IPR040442">
    <property type="entry name" value="Pyrv_kinase-like_dom_sf"/>
</dbReference>
<dbReference type="SUPFAM" id="SSF51621">
    <property type="entry name" value="Phosphoenolpyruvate/pyruvate domain"/>
    <property type="match status" value="1"/>
</dbReference>
<dbReference type="Pfam" id="PF13714">
    <property type="entry name" value="PEP_mutase"/>
    <property type="match status" value="1"/>
</dbReference>
<dbReference type="PANTHER" id="PTHR42905:SF16">
    <property type="entry name" value="CARBOXYPHOSPHONOENOLPYRUVATE PHOSPHONOMUTASE-LIKE PROTEIN (AFU_ORTHOLOGUE AFUA_5G07230)"/>
    <property type="match status" value="1"/>
</dbReference>
<evidence type="ECO:0000313" key="2">
    <source>
        <dbReference type="Proteomes" id="UP000317496"/>
    </source>
</evidence>
<dbReference type="InterPro" id="IPR015813">
    <property type="entry name" value="Pyrv/PenolPyrv_kinase-like_dom"/>
</dbReference>
<gene>
    <name evidence="1" type="ORF">FNB15_08950</name>
</gene>
<sequence>MPVSATDKRTAFRKLHESGCFVIPNPWDAGSAVLLQSLGFKALASSSAGMAWSMAKPDNKVERDDVLAHLRALTAATDIPVNADYENGFADDPDGVAANVVRAVEAGVAGLSIEDSTGNKAAPLYDFDLAVKRIAAARAAIDKTNSGVLLTARTEGFFVGRPDLDETVKRLKAFAAAGADVLYAPGIKEDAQIQAVVQAAGSKPVNMLTMGQSVADLARLGVRRISVGGSLARVAWGEFIRTAKEIAAEGTFEHFKQGAPGAELNRLFTQRLNS</sequence>
<dbReference type="AlphaFoldDB" id="A0A516H0U2"/>
<dbReference type="KEGG" id="fer:FNB15_08950"/>
<name>A0A516H0U2_9PROT</name>
<dbReference type="Proteomes" id="UP000317496">
    <property type="component" value="Chromosome"/>
</dbReference>
<dbReference type="Gene3D" id="3.20.20.60">
    <property type="entry name" value="Phosphoenolpyruvate-binding domains"/>
    <property type="match status" value="1"/>
</dbReference>
<reference evidence="1 2" key="1">
    <citation type="submission" date="2019-07" db="EMBL/GenBank/DDBJ databases">
        <title>Genome sequencing for Ferrovibrio sp. K5.</title>
        <authorList>
            <person name="Park S.-J."/>
        </authorList>
    </citation>
    <scope>NUCLEOTIDE SEQUENCE [LARGE SCALE GENOMIC DNA]</scope>
    <source>
        <strain evidence="1 2">K5</strain>
    </source>
</reference>
<dbReference type="InterPro" id="IPR039556">
    <property type="entry name" value="ICL/PEPM"/>
</dbReference>
<evidence type="ECO:0000313" key="1">
    <source>
        <dbReference type="EMBL" id="QDO97384.1"/>
    </source>
</evidence>
<keyword evidence="1" id="KW-0456">Lyase</keyword>
<accession>A0A516H0U2</accession>
<organism evidence="1 2">
    <name type="scientific">Ferrovibrio terrae</name>
    <dbReference type="NCBI Taxonomy" id="2594003"/>
    <lineage>
        <taxon>Bacteria</taxon>
        <taxon>Pseudomonadati</taxon>
        <taxon>Pseudomonadota</taxon>
        <taxon>Alphaproteobacteria</taxon>
        <taxon>Rhodospirillales</taxon>
        <taxon>Rhodospirillaceae</taxon>
        <taxon>Ferrovibrio</taxon>
    </lineage>
</organism>
<protein>
    <submittedName>
        <fullName evidence="1">Isocitrate lyase/phosphoenolpyruvate mutase family protein</fullName>
    </submittedName>
</protein>
<dbReference type="RefSeq" id="WP_144068365.1">
    <property type="nucleotide sequence ID" value="NZ_CP041636.1"/>
</dbReference>
<dbReference type="EMBL" id="CP041636">
    <property type="protein sequence ID" value="QDO97384.1"/>
    <property type="molecule type" value="Genomic_DNA"/>
</dbReference>
<dbReference type="PANTHER" id="PTHR42905">
    <property type="entry name" value="PHOSPHOENOLPYRUVATE CARBOXYLASE"/>
    <property type="match status" value="1"/>
</dbReference>
<dbReference type="GO" id="GO:0016829">
    <property type="term" value="F:lyase activity"/>
    <property type="evidence" value="ECO:0007669"/>
    <property type="project" value="UniProtKB-KW"/>
</dbReference>
<keyword evidence="1" id="KW-0670">Pyruvate</keyword>